<sequence length="65" mass="7262">MNAPPSRASAARPCSRPQSPNRRRSSRPPLPLNRVPCRFRARVPTGPAEDTHLIARRLEMPVVIP</sequence>
<comment type="caution">
    <text evidence="2">The sequence shown here is derived from an EMBL/GenBank/DDBJ whole genome shotgun (WGS) entry which is preliminary data.</text>
</comment>
<dbReference type="AlphaFoldDB" id="A0A0F5FRY4"/>
<dbReference type="Proteomes" id="UP000033632">
    <property type="component" value="Unassembled WGS sequence"/>
</dbReference>
<dbReference type="EMBL" id="JZEX01000109">
    <property type="protein sequence ID" value="KKB11629.1"/>
    <property type="molecule type" value="Genomic_DNA"/>
</dbReference>
<feature type="region of interest" description="Disordered" evidence="1">
    <location>
        <begin position="1"/>
        <end position="34"/>
    </location>
</feature>
<evidence type="ECO:0000313" key="2">
    <source>
        <dbReference type="EMBL" id="KKB11629.1"/>
    </source>
</evidence>
<keyword evidence="3" id="KW-1185">Reference proteome</keyword>
<proteinExistence type="predicted"/>
<gene>
    <name evidence="2" type="ORF">VE25_11610</name>
</gene>
<name>A0A0F5FRY4_9HYPH</name>
<evidence type="ECO:0000256" key="1">
    <source>
        <dbReference type="SAM" id="MobiDB-lite"/>
    </source>
</evidence>
<protein>
    <submittedName>
        <fullName evidence="2">Uncharacterized protein</fullName>
    </submittedName>
</protein>
<organism evidence="2 3">
    <name type="scientific">Devosia geojensis</name>
    <dbReference type="NCBI Taxonomy" id="443610"/>
    <lineage>
        <taxon>Bacteria</taxon>
        <taxon>Pseudomonadati</taxon>
        <taxon>Pseudomonadota</taxon>
        <taxon>Alphaproteobacteria</taxon>
        <taxon>Hyphomicrobiales</taxon>
        <taxon>Devosiaceae</taxon>
        <taxon>Devosia</taxon>
    </lineage>
</organism>
<evidence type="ECO:0000313" key="3">
    <source>
        <dbReference type="Proteomes" id="UP000033632"/>
    </source>
</evidence>
<reference evidence="2 3" key="1">
    <citation type="submission" date="2015-03" db="EMBL/GenBank/DDBJ databases">
        <authorList>
            <person name="Hassan Y.I."/>
            <person name="Lepp D."/>
            <person name="Li X.-Z."/>
            <person name="Zhou T."/>
        </authorList>
    </citation>
    <scope>NUCLEOTIDE SEQUENCE [LARGE SCALE GENOMIC DNA]</scope>
    <source>
        <strain evidence="2 3">BD-c194</strain>
    </source>
</reference>
<feature type="compositionally biased region" description="Low complexity" evidence="1">
    <location>
        <begin position="1"/>
        <end position="20"/>
    </location>
</feature>
<accession>A0A0F5FRY4</accession>